<dbReference type="Gene3D" id="3.40.50.1000">
    <property type="entry name" value="HAD superfamily/HAD-like"/>
    <property type="match status" value="1"/>
</dbReference>
<dbReference type="InterPro" id="IPR002912">
    <property type="entry name" value="ACT_dom"/>
</dbReference>
<keyword evidence="6" id="KW-0479">Metal-binding</keyword>
<feature type="active site" description="Nucleophile" evidence="13">
    <location>
        <position position="186"/>
    </location>
</feature>
<dbReference type="InterPro" id="IPR049148">
    <property type="entry name" value="PSP_ACT"/>
</dbReference>
<dbReference type="Pfam" id="PF13740">
    <property type="entry name" value="ACT_6"/>
    <property type="match status" value="1"/>
</dbReference>
<evidence type="ECO:0000256" key="5">
    <source>
        <dbReference type="ARBA" id="ARBA00022605"/>
    </source>
</evidence>
<dbReference type="SFLD" id="SFLDG01136">
    <property type="entry name" value="C1.6:_Phosphoserine_Phosphatas"/>
    <property type="match status" value="1"/>
</dbReference>
<dbReference type="GO" id="GO:0000287">
    <property type="term" value="F:magnesium ion binding"/>
    <property type="evidence" value="ECO:0007669"/>
    <property type="project" value="TreeGrafter"/>
</dbReference>
<comment type="catalytic activity">
    <reaction evidence="12">
        <text>O-phospho-D-serine + H2O = D-serine + phosphate</text>
        <dbReference type="Rhea" id="RHEA:24873"/>
        <dbReference type="ChEBI" id="CHEBI:15377"/>
        <dbReference type="ChEBI" id="CHEBI:35247"/>
        <dbReference type="ChEBI" id="CHEBI:43474"/>
        <dbReference type="ChEBI" id="CHEBI:58680"/>
        <dbReference type="EC" id="3.1.3.3"/>
    </reaction>
</comment>
<dbReference type="GO" id="GO:0036424">
    <property type="term" value="F:L-phosphoserine phosphatase activity"/>
    <property type="evidence" value="ECO:0007669"/>
    <property type="project" value="InterPro"/>
</dbReference>
<dbReference type="FunFam" id="3.40.50.1000:FF:000041">
    <property type="entry name" value="Phosphoserine phosphatase SerB"/>
    <property type="match status" value="1"/>
</dbReference>
<name>E5XNL9_SEGRC</name>
<dbReference type="Gene3D" id="3.30.70.260">
    <property type="match status" value="2"/>
</dbReference>
<dbReference type="PROSITE" id="PS51671">
    <property type="entry name" value="ACT"/>
    <property type="match status" value="1"/>
</dbReference>
<keyword evidence="16" id="KW-1185">Reference proteome</keyword>
<dbReference type="InterPro" id="IPR023214">
    <property type="entry name" value="HAD_sf"/>
</dbReference>
<dbReference type="CDD" id="cd07500">
    <property type="entry name" value="HAD_PSP"/>
    <property type="match status" value="1"/>
</dbReference>
<dbReference type="Pfam" id="PF21086">
    <property type="entry name" value="ACT_PSP_2"/>
    <property type="match status" value="1"/>
</dbReference>
<comment type="caution">
    <text evidence="15">The sequence shown here is derived from an EMBL/GenBank/DDBJ whole genome shotgun (WGS) entry which is preliminary data.</text>
</comment>
<evidence type="ECO:0000256" key="4">
    <source>
        <dbReference type="ARBA" id="ARBA00012640"/>
    </source>
</evidence>
<evidence type="ECO:0000256" key="8">
    <source>
        <dbReference type="ARBA" id="ARBA00022842"/>
    </source>
</evidence>
<dbReference type="HOGENOM" id="CLU_036368_1_2_11"/>
<dbReference type="GO" id="GO:0005737">
    <property type="term" value="C:cytoplasm"/>
    <property type="evidence" value="ECO:0007669"/>
    <property type="project" value="TreeGrafter"/>
</dbReference>
<proteinExistence type="inferred from homology"/>
<dbReference type="SUPFAM" id="SSF56784">
    <property type="entry name" value="HAD-like"/>
    <property type="match status" value="1"/>
</dbReference>
<comment type="catalytic activity">
    <reaction evidence="11">
        <text>O-phospho-L-serine + H2O = L-serine + phosphate</text>
        <dbReference type="Rhea" id="RHEA:21208"/>
        <dbReference type="ChEBI" id="CHEBI:15377"/>
        <dbReference type="ChEBI" id="CHEBI:33384"/>
        <dbReference type="ChEBI" id="CHEBI:43474"/>
        <dbReference type="ChEBI" id="CHEBI:57524"/>
        <dbReference type="EC" id="3.1.3.3"/>
    </reaction>
</comment>
<dbReference type="SFLD" id="SFLDS00003">
    <property type="entry name" value="Haloacid_Dehalogenase"/>
    <property type="match status" value="1"/>
</dbReference>
<feature type="active site" description="Proton donor" evidence="13">
    <location>
        <position position="188"/>
    </location>
</feature>
<evidence type="ECO:0000256" key="7">
    <source>
        <dbReference type="ARBA" id="ARBA00022801"/>
    </source>
</evidence>
<evidence type="ECO:0000256" key="11">
    <source>
        <dbReference type="ARBA" id="ARBA00048138"/>
    </source>
</evidence>
<evidence type="ECO:0000256" key="10">
    <source>
        <dbReference type="ARBA" id="ARBA00031693"/>
    </source>
</evidence>
<dbReference type="EC" id="3.1.3.3" evidence="4"/>
<gene>
    <name evidence="15" type="ORF">HMPREF9336_01090</name>
</gene>
<dbReference type="Pfam" id="PF12710">
    <property type="entry name" value="HAD"/>
    <property type="match status" value="1"/>
</dbReference>
<keyword evidence="7" id="KW-0378">Hydrolase</keyword>
<dbReference type="UniPathway" id="UPA00135">
    <property type="reaction ID" value="UER00198"/>
</dbReference>
<evidence type="ECO:0000313" key="16">
    <source>
        <dbReference type="Proteomes" id="UP000004816"/>
    </source>
</evidence>
<evidence type="ECO:0000256" key="2">
    <source>
        <dbReference type="ARBA" id="ARBA00005135"/>
    </source>
</evidence>
<accession>E5XNL9</accession>
<evidence type="ECO:0000256" key="9">
    <source>
        <dbReference type="ARBA" id="ARBA00023299"/>
    </source>
</evidence>
<protein>
    <recommendedName>
        <fullName evidence="4">phosphoserine phosphatase</fullName>
        <ecNumber evidence="4">3.1.3.3</ecNumber>
    </recommendedName>
    <alternativeName>
        <fullName evidence="10">O-phosphoserine phosphohydrolase</fullName>
    </alternativeName>
</protein>
<feature type="domain" description="ACT" evidence="14">
    <location>
        <begin position="10"/>
        <end position="81"/>
    </location>
</feature>
<reference evidence="15 16" key="1">
    <citation type="journal article" date="2011" name="Stand. Genomic Sci.">
        <title>High quality draft genome sequence of Segniliparus rugosus CDC 945(T)= (ATCC BAA-974(T)).</title>
        <authorList>
            <person name="Earl A.M."/>
            <person name="Desjardins C.A."/>
            <person name="Fitzgerald M.G."/>
            <person name="Arachchi H.M."/>
            <person name="Zeng Q."/>
            <person name="Mehta T."/>
            <person name="Griggs A."/>
            <person name="Birren B.W."/>
            <person name="Toney N.C."/>
            <person name="Carr J."/>
            <person name="Posey J."/>
            <person name="Butler W.R."/>
        </authorList>
    </citation>
    <scope>NUCLEOTIDE SEQUENCE [LARGE SCALE GENOMIC DNA]</scope>
    <source>
        <strain evidence="16">ATCC BAA-974 / DSM 45345 / CCUG 50838 / CIP 108380 / JCM 13579 / CDC 945</strain>
    </source>
</reference>
<dbReference type="STRING" id="679197.HMPREF9336_01090"/>
<dbReference type="OrthoDB" id="9792539at2"/>
<dbReference type="SUPFAM" id="SSF55021">
    <property type="entry name" value="ACT-like"/>
    <property type="match status" value="1"/>
</dbReference>
<keyword evidence="8" id="KW-0460">Magnesium</keyword>
<dbReference type="NCBIfam" id="TIGR01488">
    <property type="entry name" value="HAD-SF-IB"/>
    <property type="match status" value="1"/>
</dbReference>
<dbReference type="InterPro" id="IPR045865">
    <property type="entry name" value="ACT-like_dom_sf"/>
</dbReference>
<dbReference type="EMBL" id="ACZI02000003">
    <property type="protein sequence ID" value="EFV14057.1"/>
    <property type="molecule type" value="Genomic_DNA"/>
</dbReference>
<organism evidence="15 16">
    <name type="scientific">Segniliparus rugosus (strain ATCC BAA-974 / DSM 45345 / CCUG 50838 / CIP 108380 / JCM 13579 / CDC 945)</name>
    <dbReference type="NCBI Taxonomy" id="679197"/>
    <lineage>
        <taxon>Bacteria</taxon>
        <taxon>Bacillati</taxon>
        <taxon>Actinomycetota</taxon>
        <taxon>Actinomycetes</taxon>
        <taxon>Mycobacteriales</taxon>
        <taxon>Segniliparaceae</taxon>
        <taxon>Segniliparus</taxon>
    </lineage>
</organism>
<comment type="similarity">
    <text evidence="3">Belongs to the HAD-like hydrolase superfamily. SerB family.</text>
</comment>
<keyword evidence="9" id="KW-0718">Serine biosynthesis</keyword>
<dbReference type="PANTHER" id="PTHR43344:SF2">
    <property type="entry name" value="PHOSPHOSERINE PHOSPHATASE"/>
    <property type="match status" value="1"/>
</dbReference>
<dbReference type="InterPro" id="IPR004469">
    <property type="entry name" value="PSP"/>
</dbReference>
<dbReference type="Proteomes" id="UP000004816">
    <property type="component" value="Unassembled WGS sequence"/>
</dbReference>
<evidence type="ECO:0000256" key="1">
    <source>
        <dbReference type="ARBA" id="ARBA00001946"/>
    </source>
</evidence>
<dbReference type="RefSeq" id="WP_007468606.1">
    <property type="nucleotide sequence ID" value="NZ_KI391954.1"/>
</dbReference>
<dbReference type="CDD" id="cd04870">
    <property type="entry name" value="ACT_PSP_1"/>
    <property type="match status" value="1"/>
</dbReference>
<dbReference type="InterPro" id="IPR036412">
    <property type="entry name" value="HAD-like_sf"/>
</dbReference>
<evidence type="ECO:0000256" key="13">
    <source>
        <dbReference type="PIRSR" id="PIRSR604469-1"/>
    </source>
</evidence>
<dbReference type="NCBIfam" id="TIGR00338">
    <property type="entry name" value="serB"/>
    <property type="match status" value="1"/>
</dbReference>
<evidence type="ECO:0000313" key="15">
    <source>
        <dbReference type="EMBL" id="EFV14057.1"/>
    </source>
</evidence>
<keyword evidence="5" id="KW-0028">Amino-acid biosynthesis</keyword>
<dbReference type="GO" id="GO:0006564">
    <property type="term" value="P:L-serine biosynthetic process"/>
    <property type="evidence" value="ECO:0007669"/>
    <property type="project" value="UniProtKB-KW"/>
</dbReference>
<dbReference type="SFLD" id="SFLDF00029">
    <property type="entry name" value="phosphoserine_phosphatase"/>
    <property type="match status" value="1"/>
</dbReference>
<evidence type="ECO:0000256" key="3">
    <source>
        <dbReference type="ARBA" id="ARBA00009184"/>
    </source>
</evidence>
<dbReference type="InterPro" id="IPR050582">
    <property type="entry name" value="HAD-like_SerB"/>
</dbReference>
<dbReference type="eggNOG" id="COG0560">
    <property type="taxonomic scope" value="Bacteria"/>
</dbReference>
<sequence length="414" mass="43662">MAPGSQETALITVTGTDRPGVSSALFEVLARAGVSLIDVQQVVIRGKLTLAVLVRSDQERQALTETLEEATGDLGVRLSVEFGEGVSAQPPVSTHVVTVLGSAVSARAFSAITSALAQSRANINFIRGITDYPVIGIELWVQASPEPEADADLRAAMALVAASEGVDIAVQPGGLERRAKRLIVFDVDSTLIQDEVIELLAAKAGREEEVARITKRAMEGEIDFTASLRERVATLGGLPESVLQEVASELRLTPGARTTVRTLRRLGYRVGLVSGGFHQVIDSLAAELGVEFVEANTLEVRNSKLTGKVIGQVVDRPGKAWALRAFARQSGIPLTQTVAVGDGANDIDMLAAAGLGVAFNAKPALREVADASLNQPYLDTVLYVLGVTRHEIEAADALEGLPAERPALAGEHTS</sequence>
<dbReference type="PANTHER" id="PTHR43344">
    <property type="entry name" value="PHOSPHOSERINE PHOSPHATASE"/>
    <property type="match status" value="1"/>
</dbReference>
<dbReference type="eggNOG" id="COG3830">
    <property type="taxonomic scope" value="Bacteria"/>
</dbReference>
<evidence type="ECO:0000256" key="6">
    <source>
        <dbReference type="ARBA" id="ARBA00022723"/>
    </source>
</evidence>
<evidence type="ECO:0000256" key="12">
    <source>
        <dbReference type="ARBA" id="ARBA00048523"/>
    </source>
</evidence>
<dbReference type="SFLD" id="SFLDG01137">
    <property type="entry name" value="C1.6.1:_Phosphoserine_Phosphat"/>
    <property type="match status" value="1"/>
</dbReference>
<comment type="cofactor">
    <cofactor evidence="1">
        <name>Mg(2+)</name>
        <dbReference type="ChEBI" id="CHEBI:18420"/>
    </cofactor>
</comment>
<comment type="pathway">
    <text evidence="2">Amino-acid biosynthesis; L-serine biosynthesis; L-serine from 3-phospho-D-glycerate: step 3/3.</text>
</comment>
<dbReference type="AlphaFoldDB" id="E5XNL9"/>
<evidence type="ECO:0000259" key="14">
    <source>
        <dbReference type="PROSITE" id="PS51671"/>
    </source>
</evidence>